<dbReference type="AlphaFoldDB" id="A0AAE4Y9V6"/>
<dbReference type="EMBL" id="JAABNR010000012">
    <property type="protein sequence ID" value="NBZ88692.1"/>
    <property type="molecule type" value="Genomic_DNA"/>
</dbReference>
<comment type="caution">
    <text evidence="2">The sequence shown here is derived from an EMBL/GenBank/DDBJ whole genome shotgun (WGS) entry which is preliminary data.</text>
</comment>
<reference evidence="2" key="1">
    <citation type="submission" date="2020-01" db="EMBL/GenBank/DDBJ databases">
        <authorList>
            <person name="Chen W.-M."/>
        </authorList>
    </citation>
    <scope>NUCLEOTIDE SEQUENCE</scope>
    <source>
        <strain evidence="2">CYK-10</strain>
    </source>
</reference>
<name>A0AAE4Y9V6_9RHOB</name>
<evidence type="ECO:0000313" key="2">
    <source>
        <dbReference type="EMBL" id="NBZ88692.1"/>
    </source>
</evidence>
<accession>A0AAE4Y9V6</accession>
<feature type="domain" description="GSCFA" evidence="1">
    <location>
        <begin position="14"/>
        <end position="288"/>
    </location>
</feature>
<evidence type="ECO:0000313" key="3">
    <source>
        <dbReference type="Proteomes" id="UP001193501"/>
    </source>
</evidence>
<gene>
    <name evidence="2" type="ORF">GV832_13950</name>
</gene>
<sequence length="333" mass="36878">MTRRAVPPRSLLTRIATASSCFAQHVGRTLKKAGYNVLDLEPLPKALQGKVSAEVAQAQGYGLYSARYGNVYTIRQLLQLFQEALGQFTPAHPVWEKDGRFYDALRPGIELRGFASPEEVMLHRAWHLKAVAEMMQQTDIMVFTFGLTEAWVSRGAEGTVYPTAPGTIAGRFDPELFEFKNFAYPEIVADFIQVRQILRGFNPRLRFIVTVSPVPLTATASGEHVEVATVYSKSVLRAACGAISARFKAVDYFPSYEVITSQSARGAYYEPNLRSVNSRGVETAMGLFMAAHDKTGAEKLRAKRVKAQAEPVESLEEEDGLICEEALLEAFNT</sequence>
<organism evidence="2 3">
    <name type="scientific">Stagnihabitans tardus</name>
    <dbReference type="NCBI Taxonomy" id="2699202"/>
    <lineage>
        <taxon>Bacteria</taxon>
        <taxon>Pseudomonadati</taxon>
        <taxon>Pseudomonadota</taxon>
        <taxon>Alphaproteobacteria</taxon>
        <taxon>Rhodobacterales</taxon>
        <taxon>Paracoccaceae</taxon>
        <taxon>Stagnihabitans</taxon>
    </lineage>
</organism>
<keyword evidence="3" id="KW-1185">Reference proteome</keyword>
<dbReference type="Pfam" id="PF08885">
    <property type="entry name" value="GSCFA"/>
    <property type="match status" value="1"/>
</dbReference>
<proteinExistence type="predicted"/>
<protein>
    <submittedName>
        <fullName evidence="2">GSCFA family protein</fullName>
    </submittedName>
</protein>
<dbReference type="InterPro" id="IPR014982">
    <property type="entry name" value="GSCFA"/>
</dbReference>
<evidence type="ECO:0000259" key="1">
    <source>
        <dbReference type="Pfam" id="PF08885"/>
    </source>
</evidence>
<dbReference type="Proteomes" id="UP001193501">
    <property type="component" value="Unassembled WGS sequence"/>
</dbReference>